<reference evidence="2 3" key="1">
    <citation type="submission" date="2016-10" db="EMBL/GenBank/DDBJ databases">
        <authorList>
            <person name="Cai Z."/>
        </authorList>
    </citation>
    <scope>NUCLEOTIDE SEQUENCE [LARGE SCALE GENOMIC DNA]</scope>
</reference>
<accession>A0A383VK41</accession>
<dbReference type="Proteomes" id="UP000256970">
    <property type="component" value="Unassembled WGS sequence"/>
</dbReference>
<dbReference type="AlphaFoldDB" id="A0A383VK41"/>
<evidence type="ECO:0000313" key="2">
    <source>
        <dbReference type="EMBL" id="SZX65219.1"/>
    </source>
</evidence>
<feature type="region of interest" description="Disordered" evidence="1">
    <location>
        <begin position="46"/>
        <end position="73"/>
    </location>
</feature>
<name>A0A383VK41_TETOB</name>
<evidence type="ECO:0000313" key="3">
    <source>
        <dbReference type="Proteomes" id="UP000256970"/>
    </source>
</evidence>
<proteinExistence type="predicted"/>
<gene>
    <name evidence="2" type="ORF">BQ4739_LOCUS5665</name>
</gene>
<organism evidence="2 3">
    <name type="scientific">Tetradesmus obliquus</name>
    <name type="common">Green alga</name>
    <name type="synonym">Acutodesmus obliquus</name>
    <dbReference type="NCBI Taxonomy" id="3088"/>
    <lineage>
        <taxon>Eukaryota</taxon>
        <taxon>Viridiplantae</taxon>
        <taxon>Chlorophyta</taxon>
        <taxon>core chlorophytes</taxon>
        <taxon>Chlorophyceae</taxon>
        <taxon>CS clade</taxon>
        <taxon>Sphaeropleales</taxon>
        <taxon>Scenedesmaceae</taxon>
        <taxon>Tetradesmus</taxon>
    </lineage>
</organism>
<dbReference type="EMBL" id="FNXT01000569">
    <property type="protein sequence ID" value="SZX65219.1"/>
    <property type="molecule type" value="Genomic_DNA"/>
</dbReference>
<evidence type="ECO:0000256" key="1">
    <source>
        <dbReference type="SAM" id="MobiDB-lite"/>
    </source>
</evidence>
<keyword evidence="3" id="KW-1185">Reference proteome</keyword>
<protein>
    <submittedName>
        <fullName evidence="2">Uncharacterized protein</fullName>
    </submittedName>
</protein>
<sequence length="141" mass="13848">MVVNVGSVVGTLPEAAAGVELAAAALRALAGLKAKIDSFAAGSSLAASSSTDAGTDDDNNQVTGDGTDDGSDGVTADGIHCVDKGAVAAACKFAGTNALHAFNRMAAQLPLPQQTIAAAVNNLASDSDGWARCVLDTCEQG</sequence>